<dbReference type="InterPro" id="IPR013655">
    <property type="entry name" value="PAS_fold_3"/>
</dbReference>
<keyword evidence="5" id="KW-0808">Transferase</keyword>
<dbReference type="InterPro" id="IPR004358">
    <property type="entry name" value="Sig_transdc_His_kin-like_C"/>
</dbReference>
<keyword evidence="12" id="KW-0472">Membrane</keyword>
<comment type="catalytic activity">
    <reaction evidence="1">
        <text>ATP + protein L-histidine = ADP + protein N-phospho-L-histidine.</text>
        <dbReference type="EC" id="2.7.13.3"/>
    </reaction>
</comment>
<comment type="caution">
    <text evidence="16">The sequence shown here is derived from an EMBL/GenBank/DDBJ whole genome shotgun (WGS) entry which is preliminary data.</text>
</comment>
<evidence type="ECO:0000256" key="12">
    <source>
        <dbReference type="ARBA" id="ARBA00023136"/>
    </source>
</evidence>
<dbReference type="InterPro" id="IPR003661">
    <property type="entry name" value="HisK_dim/P_dom"/>
</dbReference>
<dbReference type="EMBL" id="JBHTIT010000001">
    <property type="protein sequence ID" value="MFD0950851.1"/>
    <property type="molecule type" value="Genomic_DNA"/>
</dbReference>
<feature type="domain" description="PAS" evidence="14">
    <location>
        <begin position="162"/>
        <end position="232"/>
    </location>
</feature>
<dbReference type="Pfam" id="PF08447">
    <property type="entry name" value="PAS_3"/>
    <property type="match status" value="1"/>
</dbReference>
<dbReference type="SUPFAM" id="SSF47384">
    <property type="entry name" value="Homodimeric domain of signal transducing histidine kinase"/>
    <property type="match status" value="1"/>
</dbReference>
<keyword evidence="4" id="KW-0597">Phosphoprotein</keyword>
<keyword evidence="10" id="KW-1133">Transmembrane helix</keyword>
<dbReference type="PANTHER" id="PTHR42878:SF7">
    <property type="entry name" value="SENSOR HISTIDINE KINASE GLRK"/>
    <property type="match status" value="1"/>
</dbReference>
<dbReference type="SMART" id="SM00387">
    <property type="entry name" value="HATPase_c"/>
    <property type="match status" value="1"/>
</dbReference>
<evidence type="ECO:0000256" key="5">
    <source>
        <dbReference type="ARBA" id="ARBA00022679"/>
    </source>
</evidence>
<keyword evidence="9" id="KW-0067">ATP-binding</keyword>
<evidence type="ECO:0000256" key="11">
    <source>
        <dbReference type="ARBA" id="ARBA00023012"/>
    </source>
</evidence>
<evidence type="ECO:0000259" key="14">
    <source>
        <dbReference type="PROSITE" id="PS50112"/>
    </source>
</evidence>
<feature type="domain" description="PAC" evidence="15">
    <location>
        <begin position="363"/>
        <end position="413"/>
    </location>
</feature>
<dbReference type="Proteomes" id="UP001597044">
    <property type="component" value="Unassembled WGS sequence"/>
</dbReference>
<dbReference type="PROSITE" id="PS50109">
    <property type="entry name" value="HIS_KIN"/>
    <property type="match status" value="1"/>
</dbReference>
<dbReference type="SMART" id="SM00388">
    <property type="entry name" value="HisKA"/>
    <property type="match status" value="1"/>
</dbReference>
<evidence type="ECO:0000256" key="2">
    <source>
        <dbReference type="ARBA" id="ARBA00004141"/>
    </source>
</evidence>
<gene>
    <name evidence="16" type="ORF">ACFQ0F_10690</name>
</gene>
<dbReference type="InterPro" id="IPR050351">
    <property type="entry name" value="BphY/WalK/GraS-like"/>
</dbReference>
<evidence type="ECO:0000313" key="17">
    <source>
        <dbReference type="Proteomes" id="UP001597044"/>
    </source>
</evidence>
<evidence type="ECO:0000256" key="6">
    <source>
        <dbReference type="ARBA" id="ARBA00022692"/>
    </source>
</evidence>
<proteinExistence type="predicted"/>
<feature type="domain" description="Histidine kinase" evidence="13">
    <location>
        <begin position="417"/>
        <end position="635"/>
    </location>
</feature>
<feature type="domain" description="PAS" evidence="14">
    <location>
        <begin position="20"/>
        <end position="65"/>
    </location>
</feature>
<organism evidence="16 17">
    <name type="scientific">Paraperlucidibaca wandonensis</name>
    <dbReference type="NCBI Taxonomy" id="1268273"/>
    <lineage>
        <taxon>Bacteria</taxon>
        <taxon>Pseudomonadati</taxon>
        <taxon>Pseudomonadota</taxon>
        <taxon>Gammaproteobacteria</taxon>
        <taxon>Moraxellales</taxon>
        <taxon>Moraxellaceae</taxon>
        <taxon>Paraperlucidibaca</taxon>
    </lineage>
</organism>
<evidence type="ECO:0000256" key="8">
    <source>
        <dbReference type="ARBA" id="ARBA00022777"/>
    </source>
</evidence>
<keyword evidence="7" id="KW-0547">Nucleotide-binding</keyword>
<comment type="subcellular location">
    <subcellularLocation>
        <location evidence="2">Membrane</location>
        <topology evidence="2">Multi-pass membrane protein</topology>
    </subcellularLocation>
</comment>
<evidence type="ECO:0000256" key="7">
    <source>
        <dbReference type="ARBA" id="ARBA00022741"/>
    </source>
</evidence>
<dbReference type="InterPro" id="IPR000700">
    <property type="entry name" value="PAS-assoc_C"/>
</dbReference>
<keyword evidence="11" id="KW-0902">Two-component regulatory system</keyword>
<dbReference type="CDD" id="cd00082">
    <property type="entry name" value="HisKA"/>
    <property type="match status" value="1"/>
</dbReference>
<evidence type="ECO:0000256" key="3">
    <source>
        <dbReference type="ARBA" id="ARBA00012438"/>
    </source>
</evidence>
<evidence type="ECO:0000259" key="13">
    <source>
        <dbReference type="PROSITE" id="PS50109"/>
    </source>
</evidence>
<dbReference type="Pfam" id="PF02518">
    <property type="entry name" value="HATPase_c"/>
    <property type="match status" value="1"/>
</dbReference>
<feature type="domain" description="PAS" evidence="14">
    <location>
        <begin position="289"/>
        <end position="351"/>
    </location>
</feature>
<dbReference type="Gene3D" id="1.10.287.130">
    <property type="match status" value="1"/>
</dbReference>
<dbReference type="CDD" id="cd00130">
    <property type="entry name" value="PAS"/>
    <property type="match status" value="3"/>
</dbReference>
<keyword evidence="8" id="KW-0418">Kinase</keyword>
<dbReference type="EC" id="2.7.13.3" evidence="3"/>
<name>A0ABW3HJC8_9GAMM</name>
<dbReference type="InterPro" id="IPR036890">
    <property type="entry name" value="HATPase_C_sf"/>
</dbReference>
<dbReference type="PROSITE" id="PS50113">
    <property type="entry name" value="PAC"/>
    <property type="match status" value="3"/>
</dbReference>
<dbReference type="PRINTS" id="PR00344">
    <property type="entry name" value="BCTRLSENSOR"/>
</dbReference>
<evidence type="ECO:0000259" key="15">
    <source>
        <dbReference type="PROSITE" id="PS50113"/>
    </source>
</evidence>
<evidence type="ECO:0000256" key="9">
    <source>
        <dbReference type="ARBA" id="ARBA00022840"/>
    </source>
</evidence>
<dbReference type="RefSeq" id="WP_379071932.1">
    <property type="nucleotide sequence ID" value="NZ_JBHTIT010000001.1"/>
</dbReference>
<dbReference type="SMART" id="SM00091">
    <property type="entry name" value="PAS"/>
    <property type="match status" value="3"/>
</dbReference>
<dbReference type="InterPro" id="IPR001610">
    <property type="entry name" value="PAC"/>
</dbReference>
<dbReference type="NCBIfam" id="TIGR00229">
    <property type="entry name" value="sensory_box"/>
    <property type="match status" value="3"/>
</dbReference>
<dbReference type="InterPro" id="IPR003594">
    <property type="entry name" value="HATPase_dom"/>
</dbReference>
<keyword evidence="17" id="KW-1185">Reference proteome</keyword>
<dbReference type="Gene3D" id="3.30.450.20">
    <property type="entry name" value="PAS domain"/>
    <property type="match status" value="3"/>
</dbReference>
<accession>A0ABW3HJC8</accession>
<sequence length="649" mass="72030">MTMWSFISRWRAKKSNAMHQEALNAAIIRGSTAVAIIATRLDGIISLFNSGAEAMLGYRADELVGIKTPAILHDANEVSDHGRALECTFGEAVSGFEVFVRAARIHGHETRAWTYIKKDGTRIRVSLTITALHDTKGRINGYMAIANDISEYSALQRQLSISQLSFLNAFATAAHGMAIVSPHGTWLEVNISLCEILGYSHDDLLKTDFQHITHPHDLGADLELVQQCLSGVISSYQLEKRYIHSDGSTVYALLSVSLVRDDEQEPLYFISHIQDFSSRHAAQQRLLEREHQLQTVVDTVVDAIITINAEGKIESFNHAAEELFGYLEHEVQNQSLKLLLPQSASLPRQALFMRSDRTGSLLPLPEIEGRRADGSHFWMEVQIAKLSNLVESRQVVVVRDITERRRVERMKEEFISTVSHELRTPLTAIVGSLDMVVTGVLGELNADQEKLLTIAQRNSQRLSYLINDLLDMDKLVSGSIEMEIEAHELAPIVTESISLNSSYASQFGVNYQYSGSCSDEVMVDSARLQQVLANFLSNAAKFSPENSMVDVVVSDCGPYARISVMDRGVGIPEAKWFQLFAKFSQLDSSDTRQRSGTGLGLAITKALAESMQARVGYEPRKPNGSVFYIELLKKTPAPMVNDLSTPMIA</sequence>
<feature type="domain" description="PAC" evidence="15">
    <location>
        <begin position="236"/>
        <end position="288"/>
    </location>
</feature>
<dbReference type="PANTHER" id="PTHR42878">
    <property type="entry name" value="TWO-COMPONENT HISTIDINE KINASE"/>
    <property type="match status" value="1"/>
</dbReference>
<dbReference type="SUPFAM" id="SSF55785">
    <property type="entry name" value="PYP-like sensor domain (PAS domain)"/>
    <property type="match status" value="3"/>
</dbReference>
<evidence type="ECO:0000256" key="10">
    <source>
        <dbReference type="ARBA" id="ARBA00022989"/>
    </source>
</evidence>
<dbReference type="PROSITE" id="PS50112">
    <property type="entry name" value="PAS"/>
    <property type="match status" value="3"/>
</dbReference>
<dbReference type="Pfam" id="PF13426">
    <property type="entry name" value="PAS_9"/>
    <property type="match status" value="2"/>
</dbReference>
<dbReference type="Pfam" id="PF00512">
    <property type="entry name" value="HisKA"/>
    <property type="match status" value="1"/>
</dbReference>
<dbReference type="SUPFAM" id="SSF55874">
    <property type="entry name" value="ATPase domain of HSP90 chaperone/DNA topoisomerase II/histidine kinase"/>
    <property type="match status" value="1"/>
</dbReference>
<reference evidence="17" key="1">
    <citation type="journal article" date="2019" name="Int. J. Syst. Evol. Microbiol.">
        <title>The Global Catalogue of Microorganisms (GCM) 10K type strain sequencing project: providing services to taxonomists for standard genome sequencing and annotation.</title>
        <authorList>
            <consortium name="The Broad Institute Genomics Platform"/>
            <consortium name="The Broad Institute Genome Sequencing Center for Infectious Disease"/>
            <person name="Wu L."/>
            <person name="Ma J."/>
        </authorList>
    </citation>
    <scope>NUCLEOTIDE SEQUENCE [LARGE SCALE GENOMIC DNA]</scope>
    <source>
        <strain evidence="17">CCUG 63419</strain>
    </source>
</reference>
<dbReference type="SMART" id="SM00086">
    <property type="entry name" value="PAC"/>
    <property type="match status" value="3"/>
</dbReference>
<evidence type="ECO:0000256" key="4">
    <source>
        <dbReference type="ARBA" id="ARBA00022553"/>
    </source>
</evidence>
<dbReference type="InterPro" id="IPR036097">
    <property type="entry name" value="HisK_dim/P_sf"/>
</dbReference>
<dbReference type="InterPro" id="IPR000014">
    <property type="entry name" value="PAS"/>
</dbReference>
<evidence type="ECO:0000256" key="1">
    <source>
        <dbReference type="ARBA" id="ARBA00000085"/>
    </source>
</evidence>
<feature type="domain" description="PAC" evidence="15">
    <location>
        <begin position="109"/>
        <end position="161"/>
    </location>
</feature>
<dbReference type="InterPro" id="IPR005467">
    <property type="entry name" value="His_kinase_dom"/>
</dbReference>
<dbReference type="Gene3D" id="3.30.565.10">
    <property type="entry name" value="Histidine kinase-like ATPase, C-terminal domain"/>
    <property type="match status" value="1"/>
</dbReference>
<dbReference type="InterPro" id="IPR035965">
    <property type="entry name" value="PAS-like_dom_sf"/>
</dbReference>
<protein>
    <recommendedName>
        <fullName evidence="3">histidine kinase</fullName>
        <ecNumber evidence="3">2.7.13.3</ecNumber>
    </recommendedName>
</protein>
<keyword evidence="6" id="KW-0812">Transmembrane</keyword>
<evidence type="ECO:0000313" key="16">
    <source>
        <dbReference type="EMBL" id="MFD0950851.1"/>
    </source>
</evidence>